<dbReference type="GO" id="GO:0005886">
    <property type="term" value="C:plasma membrane"/>
    <property type="evidence" value="ECO:0007669"/>
    <property type="project" value="UniProtKB-SubCell"/>
</dbReference>
<feature type="transmembrane region" description="Helical" evidence="9">
    <location>
        <begin position="7"/>
        <end position="24"/>
    </location>
</feature>
<dbReference type="PANTHER" id="PTHR33451:SF5">
    <property type="entry name" value="NA+_H+ ANTIPORTER"/>
    <property type="match status" value="1"/>
</dbReference>
<gene>
    <name evidence="11" type="ORF">H9L42_12990</name>
</gene>
<dbReference type="EMBL" id="JACRYT010000018">
    <property type="protein sequence ID" value="MBC6680738.1"/>
    <property type="molecule type" value="Genomic_DNA"/>
</dbReference>
<evidence type="ECO:0000256" key="2">
    <source>
        <dbReference type="ARBA" id="ARBA00022448"/>
    </source>
</evidence>
<proteinExistence type="inferred from homology"/>
<evidence type="ECO:0000256" key="4">
    <source>
        <dbReference type="ARBA" id="ARBA00022475"/>
    </source>
</evidence>
<protein>
    <submittedName>
        <fullName evidence="11">Na+/H+ antiporter NhaC family protein</fullName>
    </submittedName>
</protein>
<keyword evidence="2" id="KW-0813">Transport</keyword>
<feature type="transmembrane region" description="Helical" evidence="9">
    <location>
        <begin position="67"/>
        <end position="92"/>
    </location>
</feature>
<evidence type="ECO:0000313" key="12">
    <source>
        <dbReference type="Proteomes" id="UP000602647"/>
    </source>
</evidence>
<evidence type="ECO:0000256" key="6">
    <source>
        <dbReference type="ARBA" id="ARBA00022989"/>
    </source>
</evidence>
<comment type="similarity">
    <text evidence="8">Belongs to the NhaC Na(+)/H(+) (TC 2.A.35) antiporter family.</text>
</comment>
<keyword evidence="4" id="KW-1003">Cell membrane</keyword>
<dbReference type="PANTHER" id="PTHR33451">
    <property type="entry name" value="MALATE-2H(+)/NA(+)-LACTATE ANTIPORTER"/>
    <property type="match status" value="1"/>
</dbReference>
<evidence type="ECO:0000313" key="11">
    <source>
        <dbReference type="EMBL" id="MBC6680738.1"/>
    </source>
</evidence>
<dbReference type="RefSeq" id="WP_187303836.1">
    <property type="nucleotide sequence ID" value="NZ_JACRYT010000018.1"/>
</dbReference>
<keyword evidence="7 9" id="KW-0472">Membrane</keyword>
<dbReference type="InterPro" id="IPR052180">
    <property type="entry name" value="NhaC_Na-H+_Antiporter"/>
</dbReference>
<dbReference type="Pfam" id="PF03553">
    <property type="entry name" value="Na_H_antiporter"/>
    <property type="match status" value="2"/>
</dbReference>
<organism evidence="11 12">
    <name type="scientific">Zhenpiania hominis</name>
    <dbReference type="NCBI Taxonomy" id="2763644"/>
    <lineage>
        <taxon>Bacteria</taxon>
        <taxon>Bacillati</taxon>
        <taxon>Bacillota</taxon>
        <taxon>Clostridia</taxon>
        <taxon>Peptostreptococcales</taxon>
        <taxon>Anaerovoracaceae</taxon>
        <taxon>Zhenpiania</taxon>
    </lineage>
</organism>
<feature type="transmembrane region" description="Helical" evidence="9">
    <location>
        <begin position="227"/>
        <end position="257"/>
    </location>
</feature>
<evidence type="ECO:0000256" key="1">
    <source>
        <dbReference type="ARBA" id="ARBA00004651"/>
    </source>
</evidence>
<dbReference type="AlphaFoldDB" id="A0A923NRI8"/>
<dbReference type="Proteomes" id="UP000602647">
    <property type="component" value="Unassembled WGS sequence"/>
</dbReference>
<feature type="domain" description="Na+/H+ antiporter NhaC-like C-terminal" evidence="10">
    <location>
        <begin position="22"/>
        <end position="206"/>
    </location>
</feature>
<comment type="caution">
    <text evidence="11">The sequence shown here is derived from an EMBL/GenBank/DDBJ whole genome shotgun (WGS) entry which is preliminary data.</text>
</comment>
<sequence length="445" mass="47335">MKRRGWALLPFIVFIVLFAGVGIISGDFYGMPALVAFVAALFVGMLQNRKLTFDEKLSIIAKGAGDVNIITMILIFIVAGAFSGVVTAAGGVDSTVNFGLSVMPPQFMVPGLFVIGCFISLSMGTSMGTITALAPIALGVSQQTGFPLAICIGAVVCGAMFGDNLSMISDTTIAAVRTQGCEMKDKFKQNFFIVLPAAVVTVILFFIQTLGMSYNSQASYDYNFVQVIPYLVVLIGALIGFNVFLVLISGIILSMIVGVAYGEFTLLESFTAIGDGMTGLFEISIISLIVACIVSLIKENGGINLIIDTIKKRTKGKRGAEFGIALLVLLVDLCTANNTVAIVMAGPIAKEIGDEFGVEPKRVASLLDIFASVGQGLIPYGAQLLTAAALVGLTPLNIIPNLYYPALMAVCAILFIIFRPQNFTPKGKKEEEKEIQEELAERIKL</sequence>
<feature type="transmembrane region" description="Helical" evidence="9">
    <location>
        <begin position="277"/>
        <end position="297"/>
    </location>
</feature>
<reference evidence="11" key="1">
    <citation type="submission" date="2020-08" db="EMBL/GenBank/DDBJ databases">
        <title>Genome public.</title>
        <authorList>
            <person name="Liu C."/>
            <person name="Sun Q."/>
        </authorList>
    </citation>
    <scope>NUCLEOTIDE SEQUENCE</scope>
    <source>
        <strain evidence="11">BX12</strain>
    </source>
</reference>
<feature type="transmembrane region" description="Helical" evidence="9">
    <location>
        <begin position="191"/>
        <end position="215"/>
    </location>
</feature>
<evidence type="ECO:0000256" key="8">
    <source>
        <dbReference type="ARBA" id="ARBA00038435"/>
    </source>
</evidence>
<keyword evidence="6 9" id="KW-1133">Transmembrane helix</keyword>
<evidence type="ECO:0000259" key="10">
    <source>
        <dbReference type="Pfam" id="PF03553"/>
    </source>
</evidence>
<feature type="transmembrane region" description="Helical" evidence="9">
    <location>
        <begin position="322"/>
        <end position="345"/>
    </location>
</feature>
<feature type="transmembrane region" description="Helical" evidence="9">
    <location>
        <begin position="30"/>
        <end position="46"/>
    </location>
</feature>
<evidence type="ECO:0000256" key="9">
    <source>
        <dbReference type="SAM" id="Phobius"/>
    </source>
</evidence>
<keyword evidence="12" id="KW-1185">Reference proteome</keyword>
<evidence type="ECO:0000256" key="5">
    <source>
        <dbReference type="ARBA" id="ARBA00022692"/>
    </source>
</evidence>
<evidence type="ECO:0000256" key="3">
    <source>
        <dbReference type="ARBA" id="ARBA00022449"/>
    </source>
</evidence>
<dbReference type="InterPro" id="IPR018461">
    <property type="entry name" value="Na/H_Antiport_NhaC-like_C"/>
</dbReference>
<feature type="domain" description="Na+/H+ antiporter NhaC-like C-terminal" evidence="10">
    <location>
        <begin position="215"/>
        <end position="418"/>
    </location>
</feature>
<comment type="subcellular location">
    <subcellularLocation>
        <location evidence="1">Cell membrane</location>
        <topology evidence="1">Multi-pass membrane protein</topology>
    </subcellularLocation>
</comment>
<evidence type="ECO:0000256" key="7">
    <source>
        <dbReference type="ARBA" id="ARBA00023136"/>
    </source>
</evidence>
<keyword evidence="3" id="KW-0050">Antiport</keyword>
<dbReference type="GO" id="GO:0015297">
    <property type="term" value="F:antiporter activity"/>
    <property type="evidence" value="ECO:0007669"/>
    <property type="project" value="UniProtKB-KW"/>
</dbReference>
<feature type="transmembrane region" description="Helical" evidence="9">
    <location>
        <begin position="402"/>
        <end position="418"/>
    </location>
</feature>
<accession>A0A923NRI8</accession>
<keyword evidence="5 9" id="KW-0812">Transmembrane</keyword>
<name>A0A923NRI8_9FIRM</name>